<organism evidence="1 2">
    <name type="scientific">Tremella mesenterica</name>
    <name type="common">Jelly fungus</name>
    <dbReference type="NCBI Taxonomy" id="5217"/>
    <lineage>
        <taxon>Eukaryota</taxon>
        <taxon>Fungi</taxon>
        <taxon>Dikarya</taxon>
        <taxon>Basidiomycota</taxon>
        <taxon>Agaricomycotina</taxon>
        <taxon>Tremellomycetes</taxon>
        <taxon>Tremellales</taxon>
        <taxon>Tremellaceae</taxon>
        <taxon>Tremella</taxon>
    </lineage>
</organism>
<dbReference type="EMBL" id="SDIL01000001">
    <property type="protein sequence ID" value="RXK42544.1"/>
    <property type="molecule type" value="Genomic_DNA"/>
</dbReference>
<keyword evidence="2" id="KW-1185">Reference proteome</keyword>
<evidence type="ECO:0000313" key="1">
    <source>
        <dbReference type="EMBL" id="RXK42544.1"/>
    </source>
</evidence>
<dbReference type="PANTHER" id="PTHR21052">
    <property type="entry name" value="SPERMATOGENESIS ASSOCIATED 11-RELATED"/>
    <property type="match status" value="1"/>
</dbReference>
<dbReference type="InterPro" id="IPR032870">
    <property type="entry name" value="ALKBH7-like"/>
</dbReference>
<dbReference type="GO" id="GO:0006631">
    <property type="term" value="P:fatty acid metabolic process"/>
    <property type="evidence" value="ECO:0007669"/>
    <property type="project" value="TreeGrafter"/>
</dbReference>
<proteinExistence type="predicted"/>
<dbReference type="OrthoDB" id="28127at2759"/>
<reference evidence="1 2" key="1">
    <citation type="submission" date="2016-06" db="EMBL/GenBank/DDBJ databases">
        <title>Evolution of pathogenesis and genome organization in the Tremellales.</title>
        <authorList>
            <person name="Cuomo C."/>
            <person name="Litvintseva A."/>
            <person name="Heitman J."/>
            <person name="Chen Y."/>
            <person name="Sun S."/>
            <person name="Springer D."/>
            <person name="Dromer F."/>
            <person name="Young S."/>
            <person name="Zeng Q."/>
            <person name="Chapman S."/>
            <person name="Gujja S."/>
            <person name="Saif S."/>
            <person name="Birren B."/>
        </authorList>
    </citation>
    <scope>NUCLEOTIDE SEQUENCE [LARGE SCALE GENOMIC DNA]</scope>
    <source>
        <strain evidence="1 2">ATCC 28783</strain>
    </source>
</reference>
<dbReference type="AlphaFoldDB" id="A0A4Q1BWJ7"/>
<comment type="caution">
    <text evidence="1">The sequence shown here is derived from an EMBL/GenBank/DDBJ whole genome shotgun (WGS) entry which is preliminary data.</text>
</comment>
<sequence>MALWKLDRADSSRRRKGRARAIAHEEHPDGLEGLQDLFTGEYGFETGHYDSVIHDYRETLMSSLPQSVSPGLSSSLTRLYALVAPSASQSSLPPAGTLTHLLHLAPSGQILPHVDNLEASGRLILGLSLGAERILRLQKGLEEGWDVRLPSGSVYVQK</sequence>
<dbReference type="GO" id="GO:0016706">
    <property type="term" value="F:2-oxoglutarate-dependent dioxygenase activity"/>
    <property type="evidence" value="ECO:0007669"/>
    <property type="project" value="TreeGrafter"/>
</dbReference>
<dbReference type="Proteomes" id="UP000289152">
    <property type="component" value="Unassembled WGS sequence"/>
</dbReference>
<dbReference type="SUPFAM" id="SSF51197">
    <property type="entry name" value="Clavaminate synthase-like"/>
    <property type="match status" value="1"/>
</dbReference>
<dbReference type="PANTHER" id="PTHR21052:SF0">
    <property type="entry name" value="ALPHA-KETOGLUTARATE-DEPENDENT DIOXYGENASE ALKB HOMOLOG 7, MITOCHONDRIAL"/>
    <property type="match status" value="1"/>
</dbReference>
<dbReference type="GO" id="GO:0006974">
    <property type="term" value="P:DNA damage response"/>
    <property type="evidence" value="ECO:0007669"/>
    <property type="project" value="InterPro"/>
</dbReference>
<evidence type="ECO:0008006" key="3">
    <source>
        <dbReference type="Google" id="ProtNLM"/>
    </source>
</evidence>
<dbReference type="InParanoid" id="A0A4Q1BWJ7"/>
<dbReference type="STRING" id="5217.A0A4Q1BWJ7"/>
<dbReference type="GO" id="GO:0005759">
    <property type="term" value="C:mitochondrial matrix"/>
    <property type="evidence" value="ECO:0007669"/>
    <property type="project" value="TreeGrafter"/>
</dbReference>
<dbReference type="InterPro" id="IPR037151">
    <property type="entry name" value="AlkB-like_sf"/>
</dbReference>
<dbReference type="VEuPathDB" id="FungiDB:TREMEDRAFT_24963"/>
<accession>A0A4Q1BWJ7</accession>
<gene>
    <name evidence="1" type="ORF">M231_00098</name>
</gene>
<name>A0A4Q1BWJ7_TREME</name>
<protein>
    <recommendedName>
        <fullName evidence="3">Alpha-ketoglutarate-dependent dioxygenase AlkB-like domain-containing protein</fullName>
    </recommendedName>
</protein>
<dbReference type="Gene3D" id="2.60.120.590">
    <property type="entry name" value="Alpha-ketoglutarate-dependent dioxygenase AlkB-like"/>
    <property type="match status" value="1"/>
</dbReference>
<evidence type="ECO:0000313" key="2">
    <source>
        <dbReference type="Proteomes" id="UP000289152"/>
    </source>
</evidence>